<organism evidence="1">
    <name type="scientific">bioreactor metagenome</name>
    <dbReference type="NCBI Taxonomy" id="1076179"/>
    <lineage>
        <taxon>unclassified sequences</taxon>
        <taxon>metagenomes</taxon>
        <taxon>ecological metagenomes</taxon>
    </lineage>
</organism>
<name>A0A644ZL80_9ZZZZ</name>
<dbReference type="EMBL" id="VSSQ01009443">
    <property type="protein sequence ID" value="MPM41645.1"/>
    <property type="molecule type" value="Genomic_DNA"/>
</dbReference>
<evidence type="ECO:0000313" key="1">
    <source>
        <dbReference type="EMBL" id="MPM41645.1"/>
    </source>
</evidence>
<accession>A0A644ZL80</accession>
<reference evidence="1" key="1">
    <citation type="submission" date="2019-08" db="EMBL/GenBank/DDBJ databases">
        <authorList>
            <person name="Kucharzyk K."/>
            <person name="Murdoch R.W."/>
            <person name="Higgins S."/>
            <person name="Loffler F."/>
        </authorList>
    </citation>
    <scope>NUCLEOTIDE SEQUENCE</scope>
</reference>
<gene>
    <name evidence="1" type="ORF">SDC9_88301</name>
</gene>
<proteinExistence type="predicted"/>
<comment type="caution">
    <text evidence="1">The sequence shown here is derived from an EMBL/GenBank/DDBJ whole genome shotgun (WGS) entry which is preliminary data.</text>
</comment>
<dbReference type="AlphaFoldDB" id="A0A644ZL80"/>
<protein>
    <submittedName>
        <fullName evidence="1">Uncharacterized protein</fullName>
    </submittedName>
</protein>
<sequence>MHLLMDQLWLHTPVMDGMITVFKSYQAENTLQVKWLRFIEILVMIQGQTRFLKRLEKFLRLKKLILIFI</sequence>